<name>A0AAP2RAG7_9EURY</name>
<feature type="transmembrane region" description="Helical" evidence="1">
    <location>
        <begin position="180"/>
        <end position="198"/>
    </location>
</feature>
<feature type="transmembrane region" description="Helical" evidence="1">
    <location>
        <begin position="89"/>
        <end position="109"/>
    </location>
</feature>
<sequence>MNVNDKINRHDNNFDFLRLAGALLVIFFTTYGVLGAYKFDPLFRLTNGALTTGSIGVAIFFIISGYLITMSWYKRRNIPRFLWARFLRLVPALAGVALVTIFIIGPLTTHQNLWDYFTSRATWGYLSIITVFFPSYYLPDVFIHNPSNMVNAALWSLPVESTMYLIILALGVLGILYRKYFVTLFTLLILGAHLYINVHTLHTILPVISHDILDQLKLYSQMLGYPLYFMVGSIYYLNQDKIKYDKRLVLMASIVWVLSFSNYELLLLTSFICIPYIVLGIAFTSIPYINGIGSKADISYGLYIFHYPIQQTLLNFFSLDTLTLLIATLLITVPLAWMSWHLIENKALSLKNIQIKNLSVMQKLNLRKVEY</sequence>
<evidence type="ECO:0000256" key="1">
    <source>
        <dbReference type="SAM" id="Phobius"/>
    </source>
</evidence>
<reference evidence="3 4" key="1">
    <citation type="submission" date="2017-11" db="EMBL/GenBank/DDBJ databases">
        <title>Isolation and Characterization of Family Methanocellaceae Species from Potential Methane Hydrate Area Offshore Southwestern Taiwan.</title>
        <authorList>
            <person name="Zhang W.-L."/>
            <person name="Chen W.-C."/>
            <person name="Lai M.-C."/>
            <person name="Chen S.-C."/>
        </authorList>
    </citation>
    <scope>NUCLEOTIDE SEQUENCE [LARGE SCALE GENOMIC DNA]</scope>
    <source>
        <strain evidence="3 4">CWC-04</strain>
    </source>
</reference>
<gene>
    <name evidence="3" type="ORF">CUJ83_02960</name>
</gene>
<accession>A0AAP2RAG7</accession>
<evidence type="ECO:0000313" key="3">
    <source>
        <dbReference type="EMBL" id="MCD1293956.1"/>
    </source>
</evidence>
<feature type="transmembrane region" description="Helical" evidence="1">
    <location>
        <begin position="322"/>
        <end position="343"/>
    </location>
</feature>
<dbReference type="AlphaFoldDB" id="A0AAP2RAG7"/>
<evidence type="ECO:0000313" key="4">
    <source>
        <dbReference type="Proteomes" id="UP001320159"/>
    </source>
</evidence>
<dbReference type="Pfam" id="PF01757">
    <property type="entry name" value="Acyl_transf_3"/>
    <property type="match status" value="1"/>
</dbReference>
<feature type="transmembrane region" description="Helical" evidence="1">
    <location>
        <begin position="218"/>
        <end position="237"/>
    </location>
</feature>
<feature type="transmembrane region" description="Helical" evidence="1">
    <location>
        <begin position="249"/>
        <end position="278"/>
    </location>
</feature>
<keyword evidence="1" id="KW-0472">Membrane</keyword>
<proteinExistence type="predicted"/>
<dbReference type="EMBL" id="PGCK01000002">
    <property type="protein sequence ID" value="MCD1293956.1"/>
    <property type="molecule type" value="Genomic_DNA"/>
</dbReference>
<feature type="transmembrane region" description="Helical" evidence="1">
    <location>
        <begin position="16"/>
        <end position="37"/>
    </location>
</feature>
<keyword evidence="1" id="KW-0812">Transmembrane</keyword>
<dbReference type="InterPro" id="IPR002656">
    <property type="entry name" value="Acyl_transf_3_dom"/>
</dbReference>
<dbReference type="GO" id="GO:0016747">
    <property type="term" value="F:acyltransferase activity, transferring groups other than amino-acyl groups"/>
    <property type="evidence" value="ECO:0007669"/>
    <property type="project" value="InterPro"/>
</dbReference>
<feature type="transmembrane region" description="Helical" evidence="1">
    <location>
        <begin position="121"/>
        <end position="138"/>
    </location>
</feature>
<dbReference type="PANTHER" id="PTHR23028">
    <property type="entry name" value="ACETYLTRANSFERASE"/>
    <property type="match status" value="1"/>
</dbReference>
<dbReference type="Proteomes" id="UP001320159">
    <property type="component" value="Unassembled WGS sequence"/>
</dbReference>
<evidence type="ECO:0000259" key="2">
    <source>
        <dbReference type="Pfam" id="PF01757"/>
    </source>
</evidence>
<protein>
    <recommendedName>
        <fullName evidence="2">Acyltransferase 3 domain-containing protein</fullName>
    </recommendedName>
</protein>
<organism evidence="3 4">
    <name type="scientific">Methanooceanicella nereidis</name>
    <dbReference type="NCBI Taxonomy" id="2052831"/>
    <lineage>
        <taxon>Archaea</taxon>
        <taxon>Methanobacteriati</taxon>
        <taxon>Methanobacteriota</taxon>
        <taxon>Stenosarchaea group</taxon>
        <taxon>Methanomicrobia</taxon>
        <taxon>Methanocellales</taxon>
        <taxon>Methanocellaceae</taxon>
        <taxon>Methanooceanicella</taxon>
    </lineage>
</organism>
<dbReference type="InterPro" id="IPR050879">
    <property type="entry name" value="Acyltransferase_3"/>
</dbReference>
<keyword evidence="4" id="KW-1185">Reference proteome</keyword>
<comment type="caution">
    <text evidence="3">The sequence shown here is derived from an EMBL/GenBank/DDBJ whole genome shotgun (WGS) entry which is preliminary data.</text>
</comment>
<keyword evidence="1" id="KW-1133">Transmembrane helix</keyword>
<feature type="transmembrane region" description="Helical" evidence="1">
    <location>
        <begin position="49"/>
        <end position="69"/>
    </location>
</feature>
<feature type="domain" description="Acyltransferase 3" evidence="2">
    <location>
        <begin position="12"/>
        <end position="339"/>
    </location>
</feature>
<feature type="transmembrane region" description="Helical" evidence="1">
    <location>
        <begin position="150"/>
        <end position="173"/>
    </location>
</feature>